<comment type="caution">
    <text evidence="2">The sequence shown here is derived from an EMBL/GenBank/DDBJ whole genome shotgun (WGS) entry which is preliminary data.</text>
</comment>
<accession>A0A2H0BG27</accession>
<dbReference type="EMBL" id="PCSU01000033">
    <property type="protein sequence ID" value="PIP56615.1"/>
    <property type="molecule type" value="Genomic_DNA"/>
</dbReference>
<dbReference type="AlphaFoldDB" id="A0A2H0BG27"/>
<evidence type="ECO:0000259" key="1">
    <source>
        <dbReference type="SMART" id="SM00670"/>
    </source>
</evidence>
<sequence length="245" mass="27369">MRKQIEQFFKNFRLPGIYVILPGAFGSDKDEETKEKPPIEQKPIDIPTEPALILDTSALIDGRIADITETGFLSGTFIVPNYVVDELKHVADSKDQLKRQRGRRGLEVMNALKKNQFVQFKMVKLPKSDTPVDDRLLELGQRINGKVLTTDYNLNRVGTVTGVTILNVNELSNAVKTIILPGETFTLRLMQEGKEKKQAVGYMPDGTMVVVEDAHNRIGEEITITVDRLLQTDAGKMIFGSIVQG</sequence>
<dbReference type="CDD" id="cd09877">
    <property type="entry name" value="PIN_YacL-like"/>
    <property type="match status" value="1"/>
</dbReference>
<dbReference type="InterPro" id="IPR002716">
    <property type="entry name" value="PIN_dom"/>
</dbReference>
<dbReference type="InterPro" id="IPR052041">
    <property type="entry name" value="Nucleic_acid_metab_PIN/TRAM"/>
</dbReference>
<dbReference type="PANTHER" id="PTHR11603">
    <property type="entry name" value="AAA FAMILY ATPASE"/>
    <property type="match status" value="1"/>
</dbReference>
<proteinExistence type="predicted"/>
<organism evidence="2 3">
    <name type="scientific">candidate division WWE3 bacterium CG22_combo_CG10-13_8_21_14_all_39_12</name>
    <dbReference type="NCBI Taxonomy" id="1975094"/>
    <lineage>
        <taxon>Bacteria</taxon>
        <taxon>Katanobacteria</taxon>
    </lineage>
</organism>
<evidence type="ECO:0000313" key="3">
    <source>
        <dbReference type="Proteomes" id="UP000228495"/>
    </source>
</evidence>
<dbReference type="Proteomes" id="UP000228495">
    <property type="component" value="Unassembled WGS sequence"/>
</dbReference>
<evidence type="ECO:0000313" key="2">
    <source>
        <dbReference type="EMBL" id="PIP56615.1"/>
    </source>
</evidence>
<name>A0A2H0BG27_UNCKA</name>
<dbReference type="Gene3D" id="3.40.50.1010">
    <property type="entry name" value="5'-nuclease"/>
    <property type="match status" value="1"/>
</dbReference>
<dbReference type="InterPro" id="IPR029060">
    <property type="entry name" value="PIN-like_dom_sf"/>
</dbReference>
<protein>
    <recommendedName>
        <fullName evidence="1">PIN domain-containing protein</fullName>
    </recommendedName>
</protein>
<dbReference type="PANTHER" id="PTHR11603:SF147">
    <property type="entry name" value="MEMBRANE PROTEIN"/>
    <property type="match status" value="1"/>
</dbReference>
<reference evidence="2 3" key="1">
    <citation type="submission" date="2017-09" db="EMBL/GenBank/DDBJ databases">
        <title>Depth-based differentiation of microbial function through sediment-hosted aquifers and enrichment of novel symbionts in the deep terrestrial subsurface.</title>
        <authorList>
            <person name="Probst A.J."/>
            <person name="Ladd B."/>
            <person name="Jarett J.K."/>
            <person name="Geller-Mcgrath D.E."/>
            <person name="Sieber C.M."/>
            <person name="Emerson J.B."/>
            <person name="Anantharaman K."/>
            <person name="Thomas B.C."/>
            <person name="Malmstrom R."/>
            <person name="Stieglmeier M."/>
            <person name="Klingl A."/>
            <person name="Woyke T."/>
            <person name="Ryan C.M."/>
            <person name="Banfield J.F."/>
        </authorList>
    </citation>
    <scope>NUCLEOTIDE SEQUENCE [LARGE SCALE GENOMIC DNA]</scope>
    <source>
        <strain evidence="2">CG22_combo_CG10-13_8_21_14_all_39_12</strain>
    </source>
</reference>
<gene>
    <name evidence="2" type="ORF">COX05_02165</name>
</gene>
<dbReference type="SMART" id="SM00670">
    <property type="entry name" value="PINc"/>
    <property type="match status" value="1"/>
</dbReference>
<feature type="domain" description="PIN" evidence="1">
    <location>
        <begin position="50"/>
        <end position="156"/>
    </location>
</feature>
<dbReference type="SUPFAM" id="SSF88723">
    <property type="entry name" value="PIN domain-like"/>
    <property type="match status" value="1"/>
</dbReference>